<name>A0A4R2NRZ4_9FLAO</name>
<evidence type="ECO:0000256" key="1">
    <source>
        <dbReference type="SAM" id="Phobius"/>
    </source>
</evidence>
<gene>
    <name evidence="2" type="ORF">EV195_10611</name>
</gene>
<accession>A0A4R2NRZ4</accession>
<dbReference type="InterPro" id="IPR011990">
    <property type="entry name" value="TPR-like_helical_dom_sf"/>
</dbReference>
<feature type="transmembrane region" description="Helical" evidence="1">
    <location>
        <begin position="98"/>
        <end position="116"/>
    </location>
</feature>
<dbReference type="EMBL" id="SLXM01000006">
    <property type="protein sequence ID" value="TCP24214.1"/>
    <property type="molecule type" value="Genomic_DNA"/>
</dbReference>
<dbReference type="Gene3D" id="1.25.40.10">
    <property type="entry name" value="Tetratricopeptide repeat domain"/>
    <property type="match status" value="1"/>
</dbReference>
<evidence type="ECO:0000313" key="2">
    <source>
        <dbReference type="EMBL" id="TCP24214.1"/>
    </source>
</evidence>
<keyword evidence="1" id="KW-0472">Membrane</keyword>
<dbReference type="Proteomes" id="UP000294564">
    <property type="component" value="Unassembled WGS sequence"/>
</dbReference>
<proteinExistence type="predicted"/>
<evidence type="ECO:0008006" key="4">
    <source>
        <dbReference type="Google" id="ProtNLM"/>
    </source>
</evidence>
<keyword evidence="3" id="KW-1185">Reference proteome</keyword>
<dbReference type="AlphaFoldDB" id="A0A4R2NRZ4"/>
<dbReference type="OrthoDB" id="1144971at2"/>
<sequence>MNLEDDILIEQFLRNELSEQEKESFLERVKNDADFREEYLLEKQLFESLNEEEWSFAENIDNKETNELEALFESKEIQNLKEVIKKASTKPKVSRGKIISFLSGFAAAVVLGFLILKPMFSPSVLDTNVLYAEYVDFNNLPSFIERGIDDAKGTLIEAEKLFKQKKYDESAVIFQEFLKENKSESGAYIYAALSHAELKNFDKAIEILDTLKESDLIDAEKAYWYKSLIYLKEKQTEKAEKELQYIIDNSLFNKIKAEELIRKFQ</sequence>
<reference evidence="2 3" key="1">
    <citation type="submission" date="2019-03" db="EMBL/GenBank/DDBJ databases">
        <title>Genomic Encyclopedia of Type Strains, Phase IV (KMG-IV): sequencing the most valuable type-strain genomes for metagenomic binning, comparative biology and taxonomic classification.</title>
        <authorList>
            <person name="Goeker M."/>
        </authorList>
    </citation>
    <scope>NUCLEOTIDE SEQUENCE [LARGE SCALE GENOMIC DNA]</scope>
    <source>
        <strain evidence="2 3">DSM 14836</strain>
    </source>
</reference>
<evidence type="ECO:0000313" key="3">
    <source>
        <dbReference type="Proteomes" id="UP000294564"/>
    </source>
</evidence>
<comment type="caution">
    <text evidence="2">The sequence shown here is derived from an EMBL/GenBank/DDBJ whole genome shotgun (WGS) entry which is preliminary data.</text>
</comment>
<dbReference type="RefSeq" id="WP_132794895.1">
    <property type="nucleotide sequence ID" value="NZ_SLXM01000006.1"/>
</dbReference>
<keyword evidence="1" id="KW-0812">Transmembrane</keyword>
<keyword evidence="1" id="KW-1133">Transmembrane helix</keyword>
<dbReference type="SUPFAM" id="SSF48452">
    <property type="entry name" value="TPR-like"/>
    <property type="match status" value="1"/>
</dbReference>
<organism evidence="2 3">
    <name type="scientific">Tenacibaculum skagerrakense</name>
    <dbReference type="NCBI Taxonomy" id="186571"/>
    <lineage>
        <taxon>Bacteria</taxon>
        <taxon>Pseudomonadati</taxon>
        <taxon>Bacteroidota</taxon>
        <taxon>Flavobacteriia</taxon>
        <taxon>Flavobacteriales</taxon>
        <taxon>Flavobacteriaceae</taxon>
        <taxon>Tenacibaculum</taxon>
    </lineage>
</organism>
<protein>
    <recommendedName>
        <fullName evidence="4">Tetratricopeptide repeat protein</fullName>
    </recommendedName>
</protein>